<evidence type="ECO:0000256" key="1">
    <source>
        <dbReference type="SAM" id="MobiDB-lite"/>
    </source>
</evidence>
<evidence type="ECO:0000313" key="3">
    <source>
        <dbReference type="Proteomes" id="UP001159641"/>
    </source>
</evidence>
<proteinExistence type="predicted"/>
<reference evidence="2 3" key="1">
    <citation type="submission" date="2022-11" db="EMBL/GenBank/DDBJ databases">
        <title>Whole genome sequence of Eschrichtius robustus ER-17-0199.</title>
        <authorList>
            <person name="Bruniche-Olsen A."/>
            <person name="Black A.N."/>
            <person name="Fields C.J."/>
            <person name="Walden K."/>
            <person name="Dewoody J.A."/>
        </authorList>
    </citation>
    <scope>NUCLEOTIDE SEQUENCE [LARGE SCALE GENOMIC DNA]</scope>
    <source>
        <strain evidence="2">ER-17-0199</strain>
        <tissue evidence="2">Blubber</tissue>
    </source>
</reference>
<gene>
    <name evidence="2" type="ORF">J1605_010895</name>
</gene>
<feature type="compositionally biased region" description="Pro residues" evidence="1">
    <location>
        <begin position="248"/>
        <end position="270"/>
    </location>
</feature>
<feature type="compositionally biased region" description="Low complexity" evidence="1">
    <location>
        <begin position="271"/>
        <end position="308"/>
    </location>
</feature>
<protein>
    <submittedName>
        <fullName evidence="2">Uncharacterized protein</fullName>
    </submittedName>
</protein>
<dbReference type="AlphaFoldDB" id="A0AB34GM74"/>
<keyword evidence="3" id="KW-1185">Reference proteome</keyword>
<accession>A0AB34GM74</accession>
<dbReference type="Proteomes" id="UP001159641">
    <property type="component" value="Unassembled WGS sequence"/>
</dbReference>
<dbReference type="EMBL" id="JAIQCJ010002141">
    <property type="protein sequence ID" value="KAJ8781637.1"/>
    <property type="molecule type" value="Genomic_DNA"/>
</dbReference>
<feature type="region of interest" description="Disordered" evidence="1">
    <location>
        <begin position="218"/>
        <end position="308"/>
    </location>
</feature>
<sequence>MPPVLRGPGQDALVGPSLSLLPSGTSWIRNALATSTLPSQKRGELVTSTPFLEGGIFIRKAEAVVSRFLQQRTTGVQPHGREQSGKRCLAALKNALGTSSCSPRDSRSGPCARHRPWGAAAAQRFAEPPRPAAARIQHRIPRGQAGPQLPVGDSTSQTLRLQHLVVKVPRRGSTWMGLPSCEKGLPGGLPWPRTALRAAAPSLGKQTLGSLRLSGKDTVTVNSRSTREVHPSPRSTGGGGVGQHKAVPPGPVPIPNPNPVWALPPHPLPTAAPGAAGAARAGLRRPGPQGLSPHPPAASHLPSAQLIR</sequence>
<comment type="caution">
    <text evidence="2">The sequence shown here is derived from an EMBL/GenBank/DDBJ whole genome shotgun (WGS) entry which is preliminary data.</text>
</comment>
<evidence type="ECO:0000313" key="2">
    <source>
        <dbReference type="EMBL" id="KAJ8781637.1"/>
    </source>
</evidence>
<name>A0AB34GM74_ESCRO</name>
<organism evidence="2 3">
    <name type="scientific">Eschrichtius robustus</name>
    <name type="common">California gray whale</name>
    <name type="synonym">Eschrichtius gibbosus</name>
    <dbReference type="NCBI Taxonomy" id="9764"/>
    <lineage>
        <taxon>Eukaryota</taxon>
        <taxon>Metazoa</taxon>
        <taxon>Chordata</taxon>
        <taxon>Craniata</taxon>
        <taxon>Vertebrata</taxon>
        <taxon>Euteleostomi</taxon>
        <taxon>Mammalia</taxon>
        <taxon>Eutheria</taxon>
        <taxon>Laurasiatheria</taxon>
        <taxon>Artiodactyla</taxon>
        <taxon>Whippomorpha</taxon>
        <taxon>Cetacea</taxon>
        <taxon>Mysticeti</taxon>
        <taxon>Eschrichtiidae</taxon>
        <taxon>Eschrichtius</taxon>
    </lineage>
</organism>